<dbReference type="AlphaFoldDB" id="A0A061REX8"/>
<feature type="non-terminal residue" evidence="2">
    <location>
        <position position="1"/>
    </location>
</feature>
<accession>A0A061REX8</accession>
<evidence type="ECO:0000313" key="2">
    <source>
        <dbReference type="EMBL" id="JAC69195.1"/>
    </source>
</evidence>
<reference evidence="2" key="1">
    <citation type="submission" date="2014-05" db="EMBL/GenBank/DDBJ databases">
        <title>The transcriptome of the halophilic microalga Tetraselmis sp. GSL018 isolated from the Great Salt Lake, Utah.</title>
        <authorList>
            <person name="Jinkerson R.E."/>
            <person name="D'Adamo S."/>
            <person name="Posewitz M.C."/>
        </authorList>
    </citation>
    <scope>NUCLEOTIDE SEQUENCE</scope>
    <source>
        <strain evidence="2">GSL018</strain>
    </source>
</reference>
<organism evidence="2">
    <name type="scientific">Tetraselmis sp. GSL018</name>
    <dbReference type="NCBI Taxonomy" id="582737"/>
    <lineage>
        <taxon>Eukaryota</taxon>
        <taxon>Viridiplantae</taxon>
        <taxon>Chlorophyta</taxon>
        <taxon>core chlorophytes</taxon>
        <taxon>Chlorodendrophyceae</taxon>
        <taxon>Chlorodendrales</taxon>
        <taxon>Chlorodendraceae</taxon>
        <taxon>Tetraselmis</taxon>
    </lineage>
</organism>
<name>A0A061REX8_9CHLO</name>
<dbReference type="EMBL" id="GBEZ01017114">
    <property type="protein sequence ID" value="JAC69195.1"/>
    <property type="molecule type" value="Transcribed_RNA"/>
</dbReference>
<feature type="region of interest" description="Disordered" evidence="1">
    <location>
        <begin position="55"/>
        <end position="74"/>
    </location>
</feature>
<proteinExistence type="predicted"/>
<protein>
    <submittedName>
        <fullName evidence="2">Uncharacterized protein</fullName>
    </submittedName>
</protein>
<gene>
    <name evidence="2" type="ORF">TSPGSL018_6953</name>
</gene>
<sequence length="270" mass="29861">AIPKHNCRNSYTERNFLSCSCFGVMGCPHCTQNRARAHLFAVSLLVAAAGTFANNRSTEAGGKEPESSGQIGDGEPLDRCWYECVEYGEVKCSGGSVKNPYSGRRLRQFSFNTNFGNPLPEQTQSTGTHQAVDRSAVSFNSRSGTASSLQGKPIDSYTFEEKCKAVNECRLIEGSGVPCGWCQTGTAFGEGFSSTCRKDGVGNCYPREECPGIWTWQFFRCPAINEFGCTQECKYHIKKCINSNFDKRPMDPAGIVEEDFQYFPDWVNGR</sequence>
<evidence type="ECO:0000256" key="1">
    <source>
        <dbReference type="SAM" id="MobiDB-lite"/>
    </source>
</evidence>